<reference evidence="2 3" key="1">
    <citation type="submission" date="2012-02" db="EMBL/GenBank/DDBJ databases">
        <title>Complete genome sequence of Actinoplanes missouriensis 431 (= NBRC 102363).</title>
        <authorList>
            <person name="Ohnishi Y."/>
            <person name="Ishikawa J."/>
            <person name="Sekine M."/>
            <person name="Hosoyama A."/>
            <person name="Harada T."/>
            <person name="Narita H."/>
            <person name="Hata T."/>
            <person name="Konno Y."/>
            <person name="Tutikane K."/>
            <person name="Fujita N."/>
            <person name="Horinouchi S."/>
            <person name="Hayakawa M."/>
        </authorList>
    </citation>
    <scope>NUCLEOTIDE SEQUENCE [LARGE SCALE GENOMIC DNA]</scope>
    <source>
        <strain evidence="3">ATCC 14538 / DSM 43046 / CBS 188.64 / JCM 3121 / NBRC 102363 / NCIMB 12654 / NRRL B-3342 / UNCC 431</strain>
    </source>
</reference>
<organism evidence="2 3">
    <name type="scientific">Actinoplanes missouriensis (strain ATCC 14538 / DSM 43046 / CBS 188.64 / JCM 3121 / NBRC 102363 / NCIMB 12654 / NRRL B-3342 / UNCC 431)</name>
    <dbReference type="NCBI Taxonomy" id="512565"/>
    <lineage>
        <taxon>Bacteria</taxon>
        <taxon>Bacillati</taxon>
        <taxon>Actinomycetota</taxon>
        <taxon>Actinomycetes</taxon>
        <taxon>Micromonosporales</taxon>
        <taxon>Micromonosporaceae</taxon>
        <taxon>Actinoplanes</taxon>
    </lineage>
</organism>
<accession>I0HH48</accession>
<protein>
    <submittedName>
        <fullName evidence="2">Uncharacterized protein</fullName>
    </submittedName>
</protein>
<gene>
    <name evidence="2" type="ordered locus">AMIS_71150</name>
</gene>
<evidence type="ECO:0000256" key="1">
    <source>
        <dbReference type="SAM" id="MobiDB-lite"/>
    </source>
</evidence>
<dbReference type="HOGENOM" id="CLU_2581834_0_0_11"/>
<name>I0HH48_ACTM4</name>
<dbReference type="KEGG" id="ams:AMIS_71150"/>
<feature type="region of interest" description="Disordered" evidence="1">
    <location>
        <begin position="38"/>
        <end position="70"/>
    </location>
</feature>
<feature type="region of interest" description="Disordered" evidence="1">
    <location>
        <begin position="1"/>
        <end position="23"/>
    </location>
</feature>
<dbReference type="AlphaFoldDB" id="I0HH48"/>
<dbReference type="STRING" id="512565.AMIS_71150"/>
<dbReference type="EMBL" id="AP012319">
    <property type="protein sequence ID" value="BAL92335.1"/>
    <property type="molecule type" value="Genomic_DNA"/>
</dbReference>
<evidence type="ECO:0000313" key="3">
    <source>
        <dbReference type="Proteomes" id="UP000007882"/>
    </source>
</evidence>
<evidence type="ECO:0000313" key="2">
    <source>
        <dbReference type="EMBL" id="BAL92335.1"/>
    </source>
</evidence>
<proteinExistence type="predicted"/>
<dbReference type="Proteomes" id="UP000007882">
    <property type="component" value="Chromosome"/>
</dbReference>
<sequence>MEQSPTAIGPSRECRATAPPRSGPLRVFRYRCHLKPRPVPQEVTSPAPVAKDAQRPGPAASAARLPGDGFGAVGGCSTAY</sequence>
<keyword evidence="3" id="KW-1185">Reference proteome</keyword>